<dbReference type="RefSeq" id="WP_106872383.1">
    <property type="nucleotide sequence ID" value="NZ_CP053841.1"/>
</dbReference>
<dbReference type="HAMAP" id="MF_01384">
    <property type="entry name" value="UreD"/>
    <property type="match status" value="1"/>
</dbReference>
<organism evidence="3 4">
    <name type="scientific">Campylobacter blaseri</name>
    <dbReference type="NCBI Taxonomy" id="2042961"/>
    <lineage>
        <taxon>Bacteria</taxon>
        <taxon>Pseudomonadati</taxon>
        <taxon>Campylobacterota</taxon>
        <taxon>Epsilonproteobacteria</taxon>
        <taxon>Campylobacterales</taxon>
        <taxon>Campylobacteraceae</taxon>
        <taxon>Campylobacter</taxon>
    </lineage>
</organism>
<proteinExistence type="inferred from homology"/>
<dbReference type="Pfam" id="PF01774">
    <property type="entry name" value="UreD"/>
    <property type="match status" value="1"/>
</dbReference>
<dbReference type="EMBL" id="PDHH01000007">
    <property type="protein sequence ID" value="PSM51455.1"/>
    <property type="molecule type" value="Genomic_DNA"/>
</dbReference>
<evidence type="ECO:0000313" key="4">
    <source>
        <dbReference type="Proteomes" id="UP000240535"/>
    </source>
</evidence>
<evidence type="ECO:0000256" key="2">
    <source>
        <dbReference type="ARBA" id="ARBA00023186"/>
    </source>
</evidence>
<comment type="caution">
    <text evidence="3">The sequence shown here is derived from an EMBL/GenBank/DDBJ whole genome shotgun (WGS) entry which is preliminary data.</text>
</comment>
<dbReference type="InterPro" id="IPR002669">
    <property type="entry name" value="UreD"/>
</dbReference>
<keyword evidence="4" id="KW-1185">Reference proteome</keyword>
<dbReference type="PANTHER" id="PTHR33643:SF1">
    <property type="entry name" value="UREASE ACCESSORY PROTEIN D"/>
    <property type="match status" value="1"/>
</dbReference>
<reference evidence="4" key="1">
    <citation type="submission" date="2017-10" db="EMBL/GenBank/DDBJ databases">
        <title>Campylobacter species from seals.</title>
        <authorList>
            <person name="Gilbert M.J."/>
            <person name="Zomer A.L."/>
            <person name="Timmerman A.J."/>
            <person name="Duim B."/>
            <person name="Wagenaar J.A."/>
        </authorList>
    </citation>
    <scope>NUCLEOTIDE SEQUENCE [LARGE SCALE GENOMIC DNA]</scope>
    <source>
        <strain evidence="4">17S00004-5</strain>
    </source>
</reference>
<gene>
    <name evidence="3" type="ORF">CQ405_07755</name>
</gene>
<sequence>MTQKLMHSRISELSLEFEMINGVSDIRNMYMTPPLRVMRPFFEDNFTEVMIMSSSPGLLEGDTQIYDFNSKSDTKIKITSQSYEKIHPMSEVGLAKREINIKVEKNATLICKFLPAILYKDSNFKGKANIELEDDSSKLIFIESFAAGRVGRGESFLFRGFKNSIKVKLDKELVFFENNHISPSEIPYKEIGFFEEYDHFTSICMFNFKNTKELNQDIYEILKNEEKKLDIRTGISSTFRGDMQIRILGKTGQDLLQVIDLIINYAENILNKGGK</sequence>
<comment type="similarity">
    <text evidence="1">Belongs to the UreD family.</text>
</comment>
<keyword evidence="2" id="KW-0143">Chaperone</keyword>
<dbReference type="OrthoDB" id="5328682at2"/>
<dbReference type="AlphaFoldDB" id="A0A2P8QYY6"/>
<dbReference type="Proteomes" id="UP000240535">
    <property type="component" value="Unassembled WGS sequence"/>
</dbReference>
<accession>A0A2P8QYY6</accession>
<evidence type="ECO:0000313" key="3">
    <source>
        <dbReference type="EMBL" id="PSM51455.1"/>
    </source>
</evidence>
<dbReference type="PANTHER" id="PTHR33643">
    <property type="entry name" value="UREASE ACCESSORY PROTEIN D"/>
    <property type="match status" value="1"/>
</dbReference>
<protein>
    <submittedName>
        <fullName evidence="3">Urease accessory protein</fullName>
    </submittedName>
</protein>
<name>A0A2P8QYY6_9BACT</name>
<dbReference type="GO" id="GO:0016151">
    <property type="term" value="F:nickel cation binding"/>
    <property type="evidence" value="ECO:0007669"/>
    <property type="project" value="InterPro"/>
</dbReference>
<evidence type="ECO:0000256" key="1">
    <source>
        <dbReference type="ARBA" id="ARBA00007177"/>
    </source>
</evidence>